<proteinExistence type="predicted"/>
<comment type="caution">
    <text evidence="1">The sequence shown here is derived from an EMBL/GenBank/DDBJ whole genome shotgun (WGS) entry which is preliminary data.</text>
</comment>
<reference evidence="1 2" key="1">
    <citation type="journal article" date="2019" name="Commun. Biol.">
        <title>The bagworm genome reveals a unique fibroin gene that provides high tensile strength.</title>
        <authorList>
            <person name="Kono N."/>
            <person name="Nakamura H."/>
            <person name="Ohtoshi R."/>
            <person name="Tomita M."/>
            <person name="Numata K."/>
            <person name="Arakawa K."/>
        </authorList>
    </citation>
    <scope>NUCLEOTIDE SEQUENCE [LARGE SCALE GENOMIC DNA]</scope>
</reference>
<accession>A0A4C1V982</accession>
<keyword evidence="2" id="KW-1185">Reference proteome</keyword>
<dbReference type="EMBL" id="BGZK01000299">
    <property type="protein sequence ID" value="GBP35100.1"/>
    <property type="molecule type" value="Genomic_DNA"/>
</dbReference>
<protein>
    <submittedName>
        <fullName evidence="1">Uncharacterized protein</fullName>
    </submittedName>
</protein>
<dbReference type="AlphaFoldDB" id="A0A4C1V982"/>
<sequence>MVELYLIKFELQIGTRWEPAIEPDRNCDYRGFIASDPPLMGVKIRDNRPTSFKKAHLADVPFLPELRPRRELTIFFVAQKCPLTWWSHAVANFAATQNENEQAKLVRFHSFTEYKHEVASCSVGESSSDPLQPLHPSSPHLSAHSLLHHISYPILTQKNWQRTGKFSGVEIVQGRW</sequence>
<organism evidence="1 2">
    <name type="scientific">Eumeta variegata</name>
    <name type="common">Bagworm moth</name>
    <name type="synonym">Eumeta japonica</name>
    <dbReference type="NCBI Taxonomy" id="151549"/>
    <lineage>
        <taxon>Eukaryota</taxon>
        <taxon>Metazoa</taxon>
        <taxon>Ecdysozoa</taxon>
        <taxon>Arthropoda</taxon>
        <taxon>Hexapoda</taxon>
        <taxon>Insecta</taxon>
        <taxon>Pterygota</taxon>
        <taxon>Neoptera</taxon>
        <taxon>Endopterygota</taxon>
        <taxon>Lepidoptera</taxon>
        <taxon>Glossata</taxon>
        <taxon>Ditrysia</taxon>
        <taxon>Tineoidea</taxon>
        <taxon>Psychidae</taxon>
        <taxon>Oiketicinae</taxon>
        <taxon>Eumeta</taxon>
    </lineage>
</organism>
<gene>
    <name evidence="1" type="ORF">EVAR_28298_1</name>
</gene>
<evidence type="ECO:0000313" key="1">
    <source>
        <dbReference type="EMBL" id="GBP35100.1"/>
    </source>
</evidence>
<dbReference type="Proteomes" id="UP000299102">
    <property type="component" value="Unassembled WGS sequence"/>
</dbReference>
<evidence type="ECO:0000313" key="2">
    <source>
        <dbReference type="Proteomes" id="UP000299102"/>
    </source>
</evidence>
<name>A0A4C1V982_EUMVA</name>